<dbReference type="RefSeq" id="WP_184202207.1">
    <property type="nucleotide sequence ID" value="NZ_JACHGW010000004.1"/>
</dbReference>
<dbReference type="EMBL" id="JACHGW010000004">
    <property type="protein sequence ID" value="MBB6052695.1"/>
    <property type="molecule type" value="Genomic_DNA"/>
</dbReference>
<keyword evidence="2" id="KW-1185">Reference proteome</keyword>
<dbReference type="AlphaFoldDB" id="A0A7W9W907"/>
<name>A0A7W9W907_ARMRO</name>
<dbReference type="Proteomes" id="UP000520814">
    <property type="component" value="Unassembled WGS sequence"/>
</dbReference>
<comment type="caution">
    <text evidence="1">The sequence shown here is derived from an EMBL/GenBank/DDBJ whole genome shotgun (WGS) entry which is preliminary data.</text>
</comment>
<organism evidence="1 2">
    <name type="scientific">Armatimonas rosea</name>
    <dbReference type="NCBI Taxonomy" id="685828"/>
    <lineage>
        <taxon>Bacteria</taxon>
        <taxon>Bacillati</taxon>
        <taxon>Armatimonadota</taxon>
        <taxon>Armatimonadia</taxon>
        <taxon>Armatimonadales</taxon>
        <taxon>Armatimonadaceae</taxon>
        <taxon>Armatimonas</taxon>
    </lineage>
</organism>
<evidence type="ECO:0000313" key="2">
    <source>
        <dbReference type="Proteomes" id="UP000520814"/>
    </source>
</evidence>
<reference evidence="1 2" key="1">
    <citation type="submission" date="2020-08" db="EMBL/GenBank/DDBJ databases">
        <title>Genomic Encyclopedia of Type Strains, Phase IV (KMG-IV): sequencing the most valuable type-strain genomes for metagenomic binning, comparative biology and taxonomic classification.</title>
        <authorList>
            <person name="Goeker M."/>
        </authorList>
    </citation>
    <scope>NUCLEOTIDE SEQUENCE [LARGE SCALE GENOMIC DNA]</scope>
    <source>
        <strain evidence="1 2">DSM 23562</strain>
    </source>
</reference>
<gene>
    <name evidence="1" type="ORF">HNQ39_004516</name>
</gene>
<sequence length="386" mass="43274">MEPIRVIMLGPTQSGKTLFLSAMWQKLQWPLDPGFHLETVTADGYPDTTSRNKLDRIYNQLISQQDFPPGTSLGSKANYRFACHVQVQQKSFKACDFEYLDYAGGLLNSESIQDEDFDAAVNEADILLGLLDGVNLLRAMSADSDAQDWISQELAPVLVRTAATLRKAKNRTLSIHFVISKWDAIGQLAPHLTLEQFKKFLLDIPAVQALLGLTDANATVRLIPVSALGTGFAQMESETIDDGNGNRRLIVYTRKRHLPESMVTPIPTNVEIPIACCIPDVLTQRLAALTTDKAQLGTKLERLDSAQPSFAQRLKGIRVPVLRELGNWLARTEEQRRTELVTTLRERHRQVTDTESAFQYLVQFCSAVRDSFEKEEPHSILKRGRL</sequence>
<evidence type="ECO:0000313" key="1">
    <source>
        <dbReference type="EMBL" id="MBB6052695.1"/>
    </source>
</evidence>
<proteinExistence type="predicted"/>
<protein>
    <submittedName>
        <fullName evidence="1">Uncharacterized protein</fullName>
    </submittedName>
</protein>
<accession>A0A7W9W907</accession>
<dbReference type="InterPro" id="IPR027417">
    <property type="entry name" value="P-loop_NTPase"/>
</dbReference>
<dbReference type="SUPFAM" id="SSF52540">
    <property type="entry name" value="P-loop containing nucleoside triphosphate hydrolases"/>
    <property type="match status" value="1"/>
</dbReference>